<evidence type="ECO:0000313" key="11">
    <source>
        <dbReference type="Proteomes" id="UP000242146"/>
    </source>
</evidence>
<keyword evidence="2" id="KW-0479">Metal-binding</keyword>
<gene>
    <name evidence="10" type="ORF">DM01DRAFT_1340565</name>
</gene>
<dbReference type="InterPro" id="IPR027267">
    <property type="entry name" value="AH/BAR_dom_sf"/>
</dbReference>
<evidence type="ECO:0000259" key="8">
    <source>
        <dbReference type="PROSITE" id="PS50003"/>
    </source>
</evidence>
<protein>
    <submittedName>
        <fullName evidence="10">ArfGap-domain-containing protein</fullName>
    </submittedName>
</protein>
<dbReference type="PRINTS" id="PR00405">
    <property type="entry name" value="REVINTRACTNG"/>
</dbReference>
<dbReference type="SMART" id="SM00248">
    <property type="entry name" value="ANK"/>
    <property type="match status" value="3"/>
</dbReference>
<dbReference type="InterPro" id="IPR001164">
    <property type="entry name" value="ArfGAP_dom"/>
</dbReference>
<sequence length="714" mass="80626">MPALDLRGCLEDSPTFRKRIHSHEESLANFEASLKTLVKLTRSQIDLASSFSEQQQQLAKEFTAFAHSQDDPIVAYAMEKFGKSLFEVEKSRSMLTSHVNDTFVLPLEKFVKEVIYPVKDLKKRFDKASDDVDTALAKYMSKKPKDATLHEAARDLSDARKIFHQLYLEYVATLNAIEAKKKVDYMETVMAYMYTESVFHHQSYETLKDLEPYMRDLTGLLHDSRQRHIEEALESGVYQEICAQNSIDNYHPSQDTGYFDMLAKSSVGSLGKSGYLFERKGGRVLQSWVRKYYTIDGEDLICSTRGPKAKDDDQPQSYNLRVCSVKTSDSYDRRFCFELISPMRIIVLQAESEHDMLEWIDAIRTTNQQALNSDKAPSRSFKANPSSTLKPRITEPANKMSDDIRQSLQELRAMPGNEVCADCGAKEPEWASTNLGIIVCIECSGIHRSLGVHVSRVRALVLDKWEKETIEVMLKLGNTAINSIYEEDIPEHMESFHIHPSSSRNERDLWITEKYMKKSFVKRLENQDCVFWHCIVDDSDLAGGLRALAMGAAVDYKNPDADDQTALHRVVQQGNEAAVDFLLQWSANVNEQDINGYTSLHYAAAANNVRLVLCLLKRHAKADSKNTDGKTPLELAVDQQNVQAVTALRLFAFDKLHNASPASSLDFGFREAMSSFRSPGMERHHTSALDLRAPTTADPPVTSSLTRPSSTGPL</sequence>
<dbReference type="InterPro" id="IPR045258">
    <property type="entry name" value="ACAP1/2/3-like"/>
</dbReference>
<dbReference type="Gene3D" id="2.30.29.30">
    <property type="entry name" value="Pleckstrin-homology domain (PH domain)/Phosphotyrosine-binding domain (PTB)"/>
    <property type="match status" value="1"/>
</dbReference>
<evidence type="ECO:0000256" key="7">
    <source>
        <dbReference type="SAM" id="MobiDB-lite"/>
    </source>
</evidence>
<dbReference type="PROSITE" id="PS50003">
    <property type="entry name" value="PH_DOMAIN"/>
    <property type="match status" value="1"/>
</dbReference>
<dbReference type="SUPFAM" id="SSF48403">
    <property type="entry name" value="Ankyrin repeat"/>
    <property type="match status" value="1"/>
</dbReference>
<dbReference type="InterPro" id="IPR011993">
    <property type="entry name" value="PH-like_dom_sf"/>
</dbReference>
<feature type="compositionally biased region" description="Polar residues" evidence="7">
    <location>
        <begin position="701"/>
        <end position="714"/>
    </location>
</feature>
<dbReference type="GO" id="GO:0005737">
    <property type="term" value="C:cytoplasm"/>
    <property type="evidence" value="ECO:0007669"/>
    <property type="project" value="InterPro"/>
</dbReference>
<dbReference type="Pfam" id="PF00169">
    <property type="entry name" value="PH"/>
    <property type="match status" value="1"/>
</dbReference>
<dbReference type="PROSITE" id="PS50115">
    <property type="entry name" value="ARFGAP"/>
    <property type="match status" value="1"/>
</dbReference>
<evidence type="ECO:0000256" key="2">
    <source>
        <dbReference type="ARBA" id="ARBA00022723"/>
    </source>
</evidence>
<comment type="caution">
    <text evidence="10">The sequence shown here is derived from an EMBL/GenBank/DDBJ whole genome shotgun (WGS) entry which is preliminary data.</text>
</comment>
<accession>A0A1X2G3P2</accession>
<dbReference type="Proteomes" id="UP000242146">
    <property type="component" value="Unassembled WGS sequence"/>
</dbReference>
<keyword evidence="1" id="KW-0343">GTPase activation</keyword>
<dbReference type="Pfam" id="PF16746">
    <property type="entry name" value="BAR_3"/>
    <property type="match status" value="1"/>
</dbReference>
<keyword evidence="3 6" id="KW-0863">Zinc-finger</keyword>
<name>A0A1X2G3P2_9FUNG</name>
<dbReference type="SUPFAM" id="SSF50729">
    <property type="entry name" value="PH domain-like"/>
    <property type="match status" value="1"/>
</dbReference>
<dbReference type="PROSITE" id="PS50297">
    <property type="entry name" value="ANK_REP_REGION"/>
    <property type="match status" value="2"/>
</dbReference>
<keyword evidence="11" id="KW-1185">Reference proteome</keyword>
<dbReference type="SMART" id="SM00105">
    <property type="entry name" value="ArfGap"/>
    <property type="match status" value="1"/>
</dbReference>
<dbReference type="InterPro" id="IPR002110">
    <property type="entry name" value="Ankyrin_rpt"/>
</dbReference>
<dbReference type="InterPro" id="IPR004148">
    <property type="entry name" value="BAR_dom"/>
</dbReference>
<dbReference type="Gene3D" id="1.20.1270.60">
    <property type="entry name" value="Arfaptin homology (AH) domain/BAR domain"/>
    <property type="match status" value="1"/>
</dbReference>
<feature type="repeat" description="ANK" evidence="5">
    <location>
        <begin position="595"/>
        <end position="627"/>
    </location>
</feature>
<dbReference type="InterPro" id="IPR037278">
    <property type="entry name" value="ARFGAP/RecO"/>
</dbReference>
<feature type="region of interest" description="Disordered" evidence="7">
    <location>
        <begin position="678"/>
        <end position="714"/>
    </location>
</feature>
<evidence type="ECO:0000313" key="10">
    <source>
        <dbReference type="EMBL" id="ORX44005.1"/>
    </source>
</evidence>
<dbReference type="InterPro" id="IPR001849">
    <property type="entry name" value="PH_domain"/>
</dbReference>
<dbReference type="Pfam" id="PF01412">
    <property type="entry name" value="ArfGap"/>
    <property type="match status" value="1"/>
</dbReference>
<evidence type="ECO:0000256" key="4">
    <source>
        <dbReference type="ARBA" id="ARBA00022833"/>
    </source>
</evidence>
<evidence type="ECO:0000256" key="5">
    <source>
        <dbReference type="PROSITE-ProRule" id="PRU00023"/>
    </source>
</evidence>
<dbReference type="EMBL" id="MCGT01000051">
    <property type="protein sequence ID" value="ORX44005.1"/>
    <property type="molecule type" value="Genomic_DNA"/>
</dbReference>
<dbReference type="GO" id="GO:0005096">
    <property type="term" value="F:GTPase activator activity"/>
    <property type="evidence" value="ECO:0007669"/>
    <property type="project" value="UniProtKB-KW"/>
</dbReference>
<dbReference type="Gene3D" id="1.25.40.20">
    <property type="entry name" value="Ankyrin repeat-containing domain"/>
    <property type="match status" value="1"/>
</dbReference>
<dbReference type="PANTHER" id="PTHR23180">
    <property type="entry name" value="CENTAURIN/ARF"/>
    <property type="match status" value="1"/>
</dbReference>
<evidence type="ECO:0000256" key="6">
    <source>
        <dbReference type="PROSITE-ProRule" id="PRU00288"/>
    </source>
</evidence>
<dbReference type="FunFam" id="1.10.220.150:FF:000009">
    <property type="entry name" value="stromal membrane-associated protein 1 isoform X1"/>
    <property type="match status" value="1"/>
</dbReference>
<dbReference type="SUPFAM" id="SSF103657">
    <property type="entry name" value="BAR/IMD domain-like"/>
    <property type="match status" value="1"/>
</dbReference>
<dbReference type="Pfam" id="PF12796">
    <property type="entry name" value="Ank_2"/>
    <property type="match status" value="1"/>
</dbReference>
<organism evidence="10 11">
    <name type="scientific">Hesseltinella vesiculosa</name>
    <dbReference type="NCBI Taxonomy" id="101127"/>
    <lineage>
        <taxon>Eukaryota</taxon>
        <taxon>Fungi</taxon>
        <taxon>Fungi incertae sedis</taxon>
        <taxon>Mucoromycota</taxon>
        <taxon>Mucoromycotina</taxon>
        <taxon>Mucoromycetes</taxon>
        <taxon>Mucorales</taxon>
        <taxon>Cunninghamellaceae</taxon>
        <taxon>Hesseltinella</taxon>
    </lineage>
</organism>
<dbReference type="OrthoDB" id="10266696at2759"/>
<reference evidence="10 11" key="1">
    <citation type="submission" date="2016-07" db="EMBL/GenBank/DDBJ databases">
        <title>Pervasive Adenine N6-methylation of Active Genes in Fungi.</title>
        <authorList>
            <consortium name="DOE Joint Genome Institute"/>
            <person name="Mondo S.J."/>
            <person name="Dannebaum R.O."/>
            <person name="Kuo R.C."/>
            <person name="Labutti K."/>
            <person name="Haridas S."/>
            <person name="Kuo A."/>
            <person name="Salamov A."/>
            <person name="Ahrendt S.R."/>
            <person name="Lipzen A."/>
            <person name="Sullivan W."/>
            <person name="Andreopoulos W.B."/>
            <person name="Clum A."/>
            <person name="Lindquist E."/>
            <person name="Daum C."/>
            <person name="Ramamoorthy G.K."/>
            <person name="Gryganskyi A."/>
            <person name="Culley D."/>
            <person name="Magnuson J.K."/>
            <person name="James T.Y."/>
            <person name="O'Malley M.A."/>
            <person name="Stajich J.E."/>
            <person name="Spatafora J.W."/>
            <person name="Visel A."/>
            <person name="Grigoriev I.V."/>
        </authorList>
    </citation>
    <scope>NUCLEOTIDE SEQUENCE [LARGE SCALE GENOMIC DNA]</scope>
    <source>
        <strain evidence="10 11">NRRL 3301</strain>
    </source>
</reference>
<dbReference type="InterPro" id="IPR036770">
    <property type="entry name" value="Ankyrin_rpt-contain_sf"/>
</dbReference>
<dbReference type="GO" id="GO:0008270">
    <property type="term" value="F:zinc ion binding"/>
    <property type="evidence" value="ECO:0007669"/>
    <property type="project" value="UniProtKB-KW"/>
</dbReference>
<evidence type="ECO:0000256" key="3">
    <source>
        <dbReference type="ARBA" id="ARBA00022771"/>
    </source>
</evidence>
<evidence type="ECO:0000259" key="9">
    <source>
        <dbReference type="PROSITE" id="PS50115"/>
    </source>
</evidence>
<dbReference type="InterPro" id="IPR038508">
    <property type="entry name" value="ArfGAP_dom_sf"/>
</dbReference>
<dbReference type="Gene3D" id="1.10.220.150">
    <property type="entry name" value="Arf GTPase activating protein"/>
    <property type="match status" value="1"/>
</dbReference>
<dbReference type="STRING" id="101127.A0A1X2G3P2"/>
<keyword evidence="5" id="KW-0040">ANK repeat</keyword>
<feature type="domain" description="PH" evidence="8">
    <location>
        <begin position="269"/>
        <end position="368"/>
    </location>
</feature>
<evidence type="ECO:0000256" key="1">
    <source>
        <dbReference type="ARBA" id="ARBA00022468"/>
    </source>
</evidence>
<dbReference type="PANTHER" id="PTHR23180:SF160">
    <property type="entry name" value="ADP-RIBOSYLATION FACTOR GTPASE-ACTIVATING PROTEIN EFFECTOR PROTEIN 1"/>
    <property type="match status" value="1"/>
</dbReference>
<proteinExistence type="predicted"/>
<feature type="repeat" description="ANK" evidence="5">
    <location>
        <begin position="562"/>
        <end position="594"/>
    </location>
</feature>
<dbReference type="PROSITE" id="PS50088">
    <property type="entry name" value="ANK_REPEAT"/>
    <property type="match status" value="2"/>
</dbReference>
<dbReference type="SMART" id="SM00233">
    <property type="entry name" value="PH"/>
    <property type="match status" value="1"/>
</dbReference>
<feature type="region of interest" description="Disordered" evidence="7">
    <location>
        <begin position="371"/>
        <end position="394"/>
    </location>
</feature>
<dbReference type="AlphaFoldDB" id="A0A1X2G3P2"/>
<keyword evidence="4" id="KW-0862">Zinc</keyword>
<dbReference type="SUPFAM" id="SSF57863">
    <property type="entry name" value="ArfGap/RecO-like zinc finger"/>
    <property type="match status" value="1"/>
</dbReference>
<feature type="domain" description="Arf-GAP" evidence="9">
    <location>
        <begin position="405"/>
        <end position="528"/>
    </location>
</feature>